<accession>A0A9J6G944</accession>
<keyword evidence="3" id="KW-1185">Reference proteome</keyword>
<feature type="region of interest" description="Disordered" evidence="1">
    <location>
        <begin position="1"/>
        <end position="40"/>
    </location>
</feature>
<comment type="caution">
    <text evidence="2">The sequence shown here is derived from an EMBL/GenBank/DDBJ whole genome shotgun (WGS) entry which is preliminary data.</text>
</comment>
<organism evidence="2 3">
    <name type="scientific">Haemaphysalis longicornis</name>
    <name type="common">Bush tick</name>
    <dbReference type="NCBI Taxonomy" id="44386"/>
    <lineage>
        <taxon>Eukaryota</taxon>
        <taxon>Metazoa</taxon>
        <taxon>Ecdysozoa</taxon>
        <taxon>Arthropoda</taxon>
        <taxon>Chelicerata</taxon>
        <taxon>Arachnida</taxon>
        <taxon>Acari</taxon>
        <taxon>Parasitiformes</taxon>
        <taxon>Ixodida</taxon>
        <taxon>Ixodoidea</taxon>
        <taxon>Ixodidae</taxon>
        <taxon>Haemaphysalinae</taxon>
        <taxon>Haemaphysalis</taxon>
    </lineage>
</organism>
<feature type="compositionally biased region" description="Polar residues" evidence="1">
    <location>
        <begin position="21"/>
        <end position="30"/>
    </location>
</feature>
<dbReference type="AlphaFoldDB" id="A0A9J6G944"/>
<reference evidence="2 3" key="1">
    <citation type="journal article" date="2020" name="Cell">
        <title>Large-Scale Comparative Analyses of Tick Genomes Elucidate Their Genetic Diversity and Vector Capacities.</title>
        <authorList>
            <consortium name="Tick Genome and Microbiome Consortium (TIGMIC)"/>
            <person name="Jia N."/>
            <person name="Wang J."/>
            <person name="Shi W."/>
            <person name="Du L."/>
            <person name="Sun Y."/>
            <person name="Zhan W."/>
            <person name="Jiang J.F."/>
            <person name="Wang Q."/>
            <person name="Zhang B."/>
            <person name="Ji P."/>
            <person name="Bell-Sakyi L."/>
            <person name="Cui X.M."/>
            <person name="Yuan T.T."/>
            <person name="Jiang B.G."/>
            <person name="Yang W.F."/>
            <person name="Lam T.T."/>
            <person name="Chang Q.C."/>
            <person name="Ding S.J."/>
            <person name="Wang X.J."/>
            <person name="Zhu J.G."/>
            <person name="Ruan X.D."/>
            <person name="Zhao L."/>
            <person name="Wei J.T."/>
            <person name="Ye R.Z."/>
            <person name="Que T.C."/>
            <person name="Du C.H."/>
            <person name="Zhou Y.H."/>
            <person name="Cheng J.X."/>
            <person name="Dai P.F."/>
            <person name="Guo W.B."/>
            <person name="Han X.H."/>
            <person name="Huang E.J."/>
            <person name="Li L.F."/>
            <person name="Wei W."/>
            <person name="Gao Y.C."/>
            <person name="Liu J.Z."/>
            <person name="Shao H.Z."/>
            <person name="Wang X."/>
            <person name="Wang C.C."/>
            <person name="Yang T.C."/>
            <person name="Huo Q.B."/>
            <person name="Li W."/>
            <person name="Chen H.Y."/>
            <person name="Chen S.E."/>
            <person name="Zhou L.G."/>
            <person name="Ni X.B."/>
            <person name="Tian J.H."/>
            <person name="Sheng Y."/>
            <person name="Liu T."/>
            <person name="Pan Y.S."/>
            <person name="Xia L.Y."/>
            <person name="Li J."/>
            <person name="Zhao F."/>
            <person name="Cao W.C."/>
        </authorList>
    </citation>
    <scope>NUCLEOTIDE SEQUENCE [LARGE SCALE GENOMIC DNA]</scope>
    <source>
        <strain evidence="2">HaeL-2018</strain>
    </source>
</reference>
<dbReference type="OrthoDB" id="10458555at2759"/>
<evidence type="ECO:0000313" key="2">
    <source>
        <dbReference type="EMBL" id="KAH9371853.1"/>
    </source>
</evidence>
<sequence>MPDNFASSKKPRLEGKDGTLENETSPQVTGENEGVDTDNTPFTLVTYKKQRKQGIPVAFRPLNTTLNFWHVNPNRFASEIISTAKEKVQSFRVNKDGSFSVTVASISSAKHYYH</sequence>
<dbReference type="VEuPathDB" id="VectorBase:HLOH_045483"/>
<proteinExistence type="predicted"/>
<dbReference type="Proteomes" id="UP000821853">
    <property type="component" value="Chromosome 3"/>
</dbReference>
<gene>
    <name evidence="2" type="ORF">HPB48_011417</name>
</gene>
<evidence type="ECO:0000256" key="1">
    <source>
        <dbReference type="SAM" id="MobiDB-lite"/>
    </source>
</evidence>
<protein>
    <submittedName>
        <fullName evidence="2">Uncharacterized protein</fullName>
    </submittedName>
</protein>
<dbReference type="EMBL" id="JABSTR010000005">
    <property type="protein sequence ID" value="KAH9371853.1"/>
    <property type="molecule type" value="Genomic_DNA"/>
</dbReference>
<evidence type="ECO:0000313" key="3">
    <source>
        <dbReference type="Proteomes" id="UP000821853"/>
    </source>
</evidence>
<name>A0A9J6G944_HAELO</name>